<sequence length="94" mass="10561">MPYIILEVVMIVAIILLQTFFGYIGSKILGAILPVSLVVAYIYFITQGQIHFSVIDIVLPIVGLMALISIWEGGRKTKLSQQKKKLQKTKIQEK</sequence>
<accession>A0ABY8DM87</accession>
<organism evidence="2 3">
    <name type="scientific">Lacticaseibacillus huelsenbergensis</name>
    <dbReference type="NCBI Taxonomy" id="3035291"/>
    <lineage>
        <taxon>Bacteria</taxon>
        <taxon>Bacillati</taxon>
        <taxon>Bacillota</taxon>
        <taxon>Bacilli</taxon>
        <taxon>Lactobacillales</taxon>
        <taxon>Lactobacillaceae</taxon>
        <taxon>Lacticaseibacillus</taxon>
    </lineage>
</organism>
<keyword evidence="1" id="KW-1133">Transmembrane helix</keyword>
<name>A0ABY8DM87_9LACO</name>
<feature type="transmembrane region" description="Helical" evidence="1">
    <location>
        <begin position="50"/>
        <end position="71"/>
    </location>
</feature>
<feature type="transmembrane region" description="Helical" evidence="1">
    <location>
        <begin position="6"/>
        <end position="23"/>
    </location>
</feature>
<gene>
    <name evidence="2" type="ORF">LHUE1_001540</name>
</gene>
<keyword evidence="1" id="KW-0812">Transmembrane</keyword>
<evidence type="ECO:0000256" key="1">
    <source>
        <dbReference type="SAM" id="Phobius"/>
    </source>
</evidence>
<keyword evidence="3" id="KW-1185">Reference proteome</keyword>
<protein>
    <submittedName>
        <fullName evidence="2">Uncharacterized protein</fullName>
    </submittedName>
</protein>
<keyword evidence="1" id="KW-0472">Membrane</keyword>
<dbReference type="EMBL" id="CP120687">
    <property type="protein sequence ID" value="WFB38079.1"/>
    <property type="molecule type" value="Genomic_DNA"/>
</dbReference>
<evidence type="ECO:0000313" key="2">
    <source>
        <dbReference type="EMBL" id="WFB38079.1"/>
    </source>
</evidence>
<reference evidence="2 3" key="1">
    <citation type="submission" date="2023-03" db="EMBL/GenBank/DDBJ databases">
        <authorList>
            <person name="Ruckert-Reed C."/>
        </authorList>
    </citation>
    <scope>NUCLEOTIDE SEQUENCE [LARGE SCALE GENOMIC DNA]</scope>
    <source>
        <strain evidence="2 3">DSM 115425</strain>
    </source>
</reference>
<proteinExistence type="predicted"/>
<evidence type="ECO:0000313" key="3">
    <source>
        <dbReference type="Proteomes" id="UP001220228"/>
    </source>
</evidence>
<dbReference type="Proteomes" id="UP001220228">
    <property type="component" value="Chromosome"/>
</dbReference>
<feature type="transmembrane region" description="Helical" evidence="1">
    <location>
        <begin position="28"/>
        <end position="44"/>
    </location>
</feature>